<protein>
    <submittedName>
        <fullName evidence="4">Acetyltransferase, GNAT family</fullName>
        <ecNumber evidence="4">2.3.1.-</ecNumber>
    </submittedName>
</protein>
<accession>D5RLV4</accession>
<organism evidence="4 5">
    <name type="scientific">Pseudoroseomonas cervicalis ATCC 49957</name>
    <dbReference type="NCBI Taxonomy" id="525371"/>
    <lineage>
        <taxon>Bacteria</taxon>
        <taxon>Pseudomonadati</taxon>
        <taxon>Pseudomonadota</taxon>
        <taxon>Alphaproteobacteria</taxon>
        <taxon>Acetobacterales</taxon>
        <taxon>Roseomonadaceae</taxon>
        <taxon>Roseomonas</taxon>
    </lineage>
</organism>
<name>D5RLV4_9PROT</name>
<evidence type="ECO:0000259" key="3">
    <source>
        <dbReference type="PROSITE" id="PS51186"/>
    </source>
</evidence>
<dbReference type="GO" id="GO:0016747">
    <property type="term" value="F:acyltransferase activity, transferring groups other than amino-acyl groups"/>
    <property type="evidence" value="ECO:0007669"/>
    <property type="project" value="InterPro"/>
</dbReference>
<keyword evidence="5" id="KW-1185">Reference proteome</keyword>
<keyword evidence="1 4" id="KW-0808">Transferase</keyword>
<comment type="caution">
    <text evidence="4">The sequence shown here is derived from an EMBL/GenBank/DDBJ whole genome shotgun (WGS) entry which is preliminary data.</text>
</comment>
<dbReference type="EC" id="2.3.1.-" evidence="4"/>
<dbReference type="AlphaFoldDB" id="D5RLV4"/>
<sequence>MIIRLLTPEDAALFRRLRLEALRAHPEAFGASHEDEAAQPEAWWAERLRGSAVFAGWRAEGAEPAGLMALALPTAAKTRHKALLWSVYLRPESRGTGLAAALLRAVIAHAEGRVEEIRLSVVAGNDRARRLYESLGFRAWATEPRALKIGDRYYDETLMRLPLTGG</sequence>
<dbReference type="OrthoDB" id="9799092at2"/>
<dbReference type="HOGENOM" id="CLU_013985_19_4_5"/>
<dbReference type="InterPro" id="IPR050680">
    <property type="entry name" value="YpeA/RimI_acetyltransf"/>
</dbReference>
<dbReference type="Pfam" id="PF00583">
    <property type="entry name" value="Acetyltransf_1"/>
    <property type="match status" value="1"/>
</dbReference>
<dbReference type="Gene3D" id="3.40.630.30">
    <property type="match status" value="1"/>
</dbReference>
<dbReference type="CDD" id="cd04301">
    <property type="entry name" value="NAT_SF"/>
    <property type="match status" value="1"/>
</dbReference>
<gene>
    <name evidence="4" type="ORF">HMPREF0731_2065</name>
</gene>
<feature type="domain" description="N-acetyltransferase" evidence="3">
    <location>
        <begin position="1"/>
        <end position="164"/>
    </location>
</feature>
<keyword evidence="2 4" id="KW-0012">Acyltransferase</keyword>
<dbReference type="SUPFAM" id="SSF55729">
    <property type="entry name" value="Acyl-CoA N-acyltransferases (Nat)"/>
    <property type="match status" value="1"/>
</dbReference>
<dbReference type="InterPro" id="IPR000182">
    <property type="entry name" value="GNAT_dom"/>
</dbReference>
<evidence type="ECO:0000313" key="5">
    <source>
        <dbReference type="Proteomes" id="UP000005324"/>
    </source>
</evidence>
<dbReference type="RefSeq" id="WP_007004482.1">
    <property type="nucleotide sequence ID" value="NZ_GG770779.1"/>
</dbReference>
<dbReference type="Proteomes" id="UP000005324">
    <property type="component" value="Unassembled WGS sequence"/>
</dbReference>
<dbReference type="EMBL" id="ADVL01000330">
    <property type="protein sequence ID" value="EFH11713.1"/>
    <property type="molecule type" value="Genomic_DNA"/>
</dbReference>
<dbReference type="InterPro" id="IPR016181">
    <property type="entry name" value="Acyl_CoA_acyltransferase"/>
</dbReference>
<dbReference type="PANTHER" id="PTHR43420">
    <property type="entry name" value="ACETYLTRANSFERASE"/>
    <property type="match status" value="1"/>
</dbReference>
<proteinExistence type="predicted"/>
<evidence type="ECO:0000256" key="2">
    <source>
        <dbReference type="ARBA" id="ARBA00023315"/>
    </source>
</evidence>
<dbReference type="PANTHER" id="PTHR43420:SF47">
    <property type="entry name" value="N-ACETYLTRANSFERASE DOMAIN-CONTAINING PROTEIN"/>
    <property type="match status" value="1"/>
</dbReference>
<evidence type="ECO:0000313" key="4">
    <source>
        <dbReference type="EMBL" id="EFH11713.1"/>
    </source>
</evidence>
<evidence type="ECO:0000256" key="1">
    <source>
        <dbReference type="ARBA" id="ARBA00022679"/>
    </source>
</evidence>
<dbReference type="PROSITE" id="PS51186">
    <property type="entry name" value="GNAT"/>
    <property type="match status" value="1"/>
</dbReference>
<reference evidence="4 5" key="1">
    <citation type="submission" date="2010-04" db="EMBL/GenBank/DDBJ databases">
        <authorList>
            <person name="Qin X."/>
            <person name="Bachman B."/>
            <person name="Battles P."/>
            <person name="Bell A."/>
            <person name="Bess C."/>
            <person name="Bickham C."/>
            <person name="Chaboub L."/>
            <person name="Chen D."/>
            <person name="Coyle M."/>
            <person name="Deiros D.R."/>
            <person name="Dinh H."/>
            <person name="Forbes L."/>
            <person name="Fowler G."/>
            <person name="Francisco L."/>
            <person name="Fu Q."/>
            <person name="Gubbala S."/>
            <person name="Hale W."/>
            <person name="Han Y."/>
            <person name="Hemphill L."/>
            <person name="Highlander S.K."/>
            <person name="Hirani K."/>
            <person name="Hogues M."/>
            <person name="Jackson L."/>
            <person name="Jakkamsetti A."/>
            <person name="Javaid M."/>
            <person name="Jiang H."/>
            <person name="Korchina V."/>
            <person name="Kovar C."/>
            <person name="Lara F."/>
            <person name="Lee S."/>
            <person name="Mata R."/>
            <person name="Mathew T."/>
            <person name="Moen C."/>
            <person name="Morales K."/>
            <person name="Munidasa M."/>
            <person name="Nazareth L."/>
            <person name="Ngo R."/>
            <person name="Nguyen L."/>
            <person name="Okwuonu G."/>
            <person name="Ongeri F."/>
            <person name="Patil S."/>
            <person name="Petrosino J."/>
            <person name="Pham C."/>
            <person name="Pham P."/>
            <person name="Pu L.-L."/>
            <person name="Puazo M."/>
            <person name="Raj R."/>
            <person name="Reid J."/>
            <person name="Rouhana J."/>
            <person name="Saada N."/>
            <person name="Shang Y."/>
            <person name="Simmons D."/>
            <person name="Thornton R."/>
            <person name="Warren J."/>
            <person name="Weissenberger G."/>
            <person name="Zhang J."/>
            <person name="Zhang L."/>
            <person name="Zhou C."/>
            <person name="Zhu D."/>
            <person name="Muzny D."/>
            <person name="Worley K."/>
            <person name="Gibbs R."/>
        </authorList>
    </citation>
    <scope>NUCLEOTIDE SEQUENCE [LARGE SCALE GENOMIC DNA]</scope>
    <source>
        <strain evidence="4 5">ATCC 49957</strain>
    </source>
</reference>